<name>A0A415S5R7_MEDGN</name>
<dbReference type="EMBL" id="QRQE01000053">
    <property type="protein sequence ID" value="RHM71054.1"/>
    <property type="molecule type" value="Genomic_DNA"/>
</dbReference>
<proteinExistence type="predicted"/>
<organism evidence="2 3">
    <name type="scientific">Mediterraneibacter gnavus</name>
    <name type="common">Ruminococcus gnavus</name>
    <dbReference type="NCBI Taxonomy" id="33038"/>
    <lineage>
        <taxon>Bacteria</taxon>
        <taxon>Bacillati</taxon>
        <taxon>Bacillota</taxon>
        <taxon>Clostridia</taxon>
        <taxon>Lachnospirales</taxon>
        <taxon>Lachnospiraceae</taxon>
        <taxon>Mediterraneibacter</taxon>
    </lineage>
</organism>
<dbReference type="GO" id="GO:0006355">
    <property type="term" value="P:regulation of DNA-templated transcription"/>
    <property type="evidence" value="ECO:0007669"/>
    <property type="project" value="InterPro"/>
</dbReference>
<reference evidence="1" key="2">
    <citation type="submission" date="2023-01" db="EMBL/GenBank/DDBJ databases">
        <title>Human gut microbiome strain richness.</title>
        <authorList>
            <person name="Chen-Liaw A."/>
        </authorList>
    </citation>
    <scope>NUCLEOTIDE SEQUENCE</scope>
    <source>
        <strain evidence="1">RTP21484st1_H11_RTP21484_190118</strain>
    </source>
</reference>
<evidence type="ECO:0000313" key="2">
    <source>
        <dbReference type="EMBL" id="RHM71054.1"/>
    </source>
</evidence>
<comment type="caution">
    <text evidence="2">The sequence shown here is derived from an EMBL/GenBank/DDBJ whole genome shotgun (WGS) entry which is preliminary data.</text>
</comment>
<dbReference type="Proteomes" id="UP000285610">
    <property type="component" value="Unassembled WGS sequence"/>
</dbReference>
<accession>A0A415S5R7</accession>
<reference evidence="2 3" key="1">
    <citation type="submission" date="2018-08" db="EMBL/GenBank/DDBJ databases">
        <title>A genome reference for cultivated species of the human gut microbiota.</title>
        <authorList>
            <person name="Zou Y."/>
            <person name="Xue W."/>
            <person name="Luo G."/>
        </authorList>
    </citation>
    <scope>NUCLEOTIDE SEQUENCE [LARGE SCALE GENOMIC DNA]</scope>
    <source>
        <strain evidence="2 3">AF33-12</strain>
    </source>
</reference>
<evidence type="ECO:0000313" key="3">
    <source>
        <dbReference type="Proteomes" id="UP000285610"/>
    </source>
</evidence>
<sequence length="60" mass="6904">MANKDGRPPVDDPKQKILGVRVTVSDHERIKKYAAEHHKTISQVVIEGLELLWIKEEKDN</sequence>
<dbReference type="InterPro" id="IPR010985">
    <property type="entry name" value="Ribbon_hlx_hlx"/>
</dbReference>
<dbReference type="AlphaFoldDB" id="A0A415S5R7"/>
<dbReference type="SUPFAM" id="SSF47598">
    <property type="entry name" value="Ribbon-helix-helix"/>
    <property type="match status" value="1"/>
</dbReference>
<evidence type="ECO:0000313" key="1">
    <source>
        <dbReference type="EMBL" id="MDB8688660.1"/>
    </source>
</evidence>
<protein>
    <submittedName>
        <fullName evidence="2">CopG family transcriptional regulator</fullName>
    </submittedName>
</protein>
<dbReference type="EMBL" id="JAQMLA010000111">
    <property type="protein sequence ID" value="MDB8688660.1"/>
    <property type="molecule type" value="Genomic_DNA"/>
</dbReference>
<gene>
    <name evidence="2" type="ORF">DWZ50_16310</name>
    <name evidence="1" type="ORF">PNW85_18790</name>
</gene>
<dbReference type="Proteomes" id="UP001212160">
    <property type="component" value="Unassembled WGS sequence"/>
</dbReference>
<dbReference type="RefSeq" id="WP_118445169.1">
    <property type="nucleotide sequence ID" value="NZ_JAQMLA010000111.1"/>
</dbReference>